<dbReference type="PANTHER" id="PTHR11559">
    <property type="entry name" value="CARBOXYLESTERASE"/>
    <property type="match status" value="1"/>
</dbReference>
<dbReference type="InterPro" id="IPR019826">
    <property type="entry name" value="Carboxylesterase_B_AS"/>
</dbReference>
<evidence type="ECO:0000256" key="2">
    <source>
        <dbReference type="ARBA" id="ARBA00022801"/>
    </source>
</evidence>
<gene>
    <name evidence="5" type="ORF">H9910_06810</name>
</gene>
<reference evidence="5" key="2">
    <citation type="submission" date="2021-04" db="EMBL/GenBank/DDBJ databases">
        <authorList>
            <person name="Gilroy R."/>
        </authorList>
    </citation>
    <scope>NUCLEOTIDE SEQUENCE</scope>
    <source>
        <strain evidence="5">ChiBcec15-3976</strain>
    </source>
</reference>
<keyword evidence="2 3" id="KW-0378">Hydrolase</keyword>
<comment type="caution">
    <text evidence="5">The sequence shown here is derived from an EMBL/GenBank/DDBJ whole genome shotgun (WGS) entry which is preliminary data.</text>
</comment>
<reference evidence="5" key="1">
    <citation type="journal article" date="2021" name="PeerJ">
        <title>Extensive microbial diversity within the chicken gut microbiome revealed by metagenomics and culture.</title>
        <authorList>
            <person name="Gilroy R."/>
            <person name="Ravi A."/>
            <person name="Getino M."/>
            <person name="Pursley I."/>
            <person name="Horton D.L."/>
            <person name="Alikhan N.F."/>
            <person name="Baker D."/>
            <person name="Gharbi K."/>
            <person name="Hall N."/>
            <person name="Watson M."/>
            <person name="Adriaenssens E.M."/>
            <person name="Foster-Nyarko E."/>
            <person name="Jarju S."/>
            <person name="Secka A."/>
            <person name="Antonio M."/>
            <person name="Oren A."/>
            <person name="Chaudhuri R.R."/>
            <person name="La Ragione R."/>
            <person name="Hildebrand F."/>
            <person name="Pallen M.J."/>
        </authorList>
    </citation>
    <scope>NUCLEOTIDE SEQUENCE</scope>
    <source>
        <strain evidence="5">ChiBcec15-3976</strain>
    </source>
</reference>
<proteinExistence type="inferred from homology"/>
<evidence type="ECO:0000313" key="5">
    <source>
        <dbReference type="EMBL" id="HJD42704.1"/>
    </source>
</evidence>
<feature type="domain" description="Carboxylesterase type B" evidence="4">
    <location>
        <begin position="10"/>
        <end position="488"/>
    </location>
</feature>
<dbReference type="SUPFAM" id="SSF53474">
    <property type="entry name" value="alpha/beta-Hydrolases"/>
    <property type="match status" value="1"/>
</dbReference>
<protein>
    <recommendedName>
        <fullName evidence="3">Carboxylic ester hydrolase</fullName>
        <ecNumber evidence="3">3.1.1.-</ecNumber>
    </recommendedName>
</protein>
<evidence type="ECO:0000256" key="3">
    <source>
        <dbReference type="RuleBase" id="RU361235"/>
    </source>
</evidence>
<dbReference type="InterPro" id="IPR029058">
    <property type="entry name" value="AB_hydrolase_fold"/>
</dbReference>
<evidence type="ECO:0000256" key="1">
    <source>
        <dbReference type="ARBA" id="ARBA00005964"/>
    </source>
</evidence>
<dbReference type="EC" id="3.1.1.-" evidence="3"/>
<sequence length="514" mass="57574">MNQYVFEPVKPVVETKYGRLRGVTYGDVNIFMGIPYAHAERFGMPAEPEPWEGIRNAYTYGPVSPQTLPPNPPSYYRGLHMLRKEGEDCQNLNIWAPRILNGEKKPVFVWIHGGGYFAGNALEEYSFDGFNLAHYGDVVFVSINHRLNILGFLDLSEYGPRFANSVNAGIVDIVMALKWIHENIAAFGGDPENVTLCGHSGGGGKVECMYQLEEAAPCFQRGIVLSGAMKEEFDPSPDDSRQMARAIVNELGLTEETIDEIRNVPFSELLAAYKRALPGLREKGVNTTWSPVANAYFPGFPGTVGFMPGSAGKPLIIGSMLGEFEEMTVHLDEDEKAAMTEEDKAAFLLKRFGKHTDRLTALFRESYPSHDILDLAYTDTMVRVPAVKAALRHAENGKNNTYNFLAAYCTPEGGRIPVWHGGEVCYMLMNEDKVFVLNEAVTGQKLAKIFSTMVLNYAKYGDPNNKYLPEWKPLTEEHRYTMVIDRECACLEDHDRELMELLDPVNTSPDFNFD</sequence>
<dbReference type="GO" id="GO:0016787">
    <property type="term" value="F:hydrolase activity"/>
    <property type="evidence" value="ECO:0007669"/>
    <property type="project" value="UniProtKB-KW"/>
</dbReference>
<dbReference type="Proteomes" id="UP000823909">
    <property type="component" value="Unassembled WGS sequence"/>
</dbReference>
<dbReference type="InterPro" id="IPR002018">
    <property type="entry name" value="CarbesteraseB"/>
</dbReference>
<dbReference type="AlphaFoldDB" id="A0A9D2REX2"/>
<dbReference type="InterPro" id="IPR050309">
    <property type="entry name" value="Type-B_Carboxylest/Lipase"/>
</dbReference>
<dbReference type="PROSITE" id="PS00122">
    <property type="entry name" value="CARBOXYLESTERASE_B_1"/>
    <property type="match status" value="1"/>
</dbReference>
<dbReference type="EMBL" id="DWUU01000041">
    <property type="protein sequence ID" value="HJD42704.1"/>
    <property type="molecule type" value="Genomic_DNA"/>
</dbReference>
<name>A0A9D2REX2_9FIRM</name>
<accession>A0A9D2REX2</accession>
<dbReference type="Pfam" id="PF00135">
    <property type="entry name" value="COesterase"/>
    <property type="match status" value="1"/>
</dbReference>
<evidence type="ECO:0000259" key="4">
    <source>
        <dbReference type="Pfam" id="PF00135"/>
    </source>
</evidence>
<organism evidence="5 6">
    <name type="scientific">Candidatus Mediterraneibacter quadrami</name>
    <dbReference type="NCBI Taxonomy" id="2838684"/>
    <lineage>
        <taxon>Bacteria</taxon>
        <taxon>Bacillati</taxon>
        <taxon>Bacillota</taxon>
        <taxon>Clostridia</taxon>
        <taxon>Lachnospirales</taxon>
        <taxon>Lachnospiraceae</taxon>
        <taxon>Mediterraneibacter</taxon>
    </lineage>
</organism>
<comment type="similarity">
    <text evidence="1 3">Belongs to the type-B carboxylesterase/lipase family.</text>
</comment>
<evidence type="ECO:0000313" key="6">
    <source>
        <dbReference type="Proteomes" id="UP000823909"/>
    </source>
</evidence>
<dbReference type="Gene3D" id="3.40.50.1820">
    <property type="entry name" value="alpha/beta hydrolase"/>
    <property type="match status" value="1"/>
</dbReference>